<dbReference type="InterPro" id="IPR013149">
    <property type="entry name" value="ADH-like_C"/>
</dbReference>
<comment type="similarity">
    <text evidence="2">Belongs to the zinc-containing alcohol dehydrogenase family.</text>
</comment>
<dbReference type="CDD" id="cd08232">
    <property type="entry name" value="idonate-5-DH"/>
    <property type="match status" value="1"/>
</dbReference>
<dbReference type="Proteomes" id="UP001220964">
    <property type="component" value="Unassembled WGS sequence"/>
</dbReference>
<dbReference type="EMBL" id="JARGYC010000005">
    <property type="protein sequence ID" value="MDF0599706.1"/>
    <property type="molecule type" value="Genomic_DNA"/>
</dbReference>
<dbReference type="InterPro" id="IPR013154">
    <property type="entry name" value="ADH-like_N"/>
</dbReference>
<evidence type="ECO:0000313" key="7">
    <source>
        <dbReference type="EMBL" id="MDF0599706.1"/>
    </source>
</evidence>
<comment type="cofactor">
    <cofactor evidence="1">
        <name>Zn(2+)</name>
        <dbReference type="ChEBI" id="CHEBI:29105"/>
    </cofactor>
</comment>
<keyword evidence="4" id="KW-0862">Zinc</keyword>
<accession>A0AAE3NNV3</accession>
<dbReference type="Gene3D" id="3.40.50.720">
    <property type="entry name" value="NAD(P)-binding Rossmann-like Domain"/>
    <property type="match status" value="1"/>
</dbReference>
<keyword evidence="8" id="KW-1185">Reference proteome</keyword>
<evidence type="ECO:0000256" key="5">
    <source>
        <dbReference type="ARBA" id="ARBA00023002"/>
    </source>
</evidence>
<gene>
    <name evidence="7" type="ORF">P1J78_03070</name>
</gene>
<comment type="caution">
    <text evidence="7">The sequence shown here is derived from an EMBL/GenBank/DDBJ whole genome shotgun (WGS) entry which is preliminary data.</text>
</comment>
<dbReference type="PANTHER" id="PTHR43161:SF9">
    <property type="entry name" value="SORBITOL DEHYDROGENASE"/>
    <property type="match status" value="1"/>
</dbReference>
<dbReference type="InterPro" id="IPR036291">
    <property type="entry name" value="NAD(P)-bd_dom_sf"/>
</dbReference>
<protein>
    <submittedName>
        <fullName evidence="7">L-idonate 5-dehydrogenase</fullName>
    </submittedName>
</protein>
<dbReference type="InterPro" id="IPR020843">
    <property type="entry name" value="ER"/>
</dbReference>
<dbReference type="GO" id="GO:0016491">
    <property type="term" value="F:oxidoreductase activity"/>
    <property type="evidence" value="ECO:0007669"/>
    <property type="project" value="UniProtKB-KW"/>
</dbReference>
<sequence length="348" mass="36786">MKTRVCRLYGQDDLRIETDDVAEPGAGEVLVALAAGGICGSDMHYLSDGGIGTIRVREPIILGHEASARVLSAGDGVDHLAPGDKVALNPSRPCGTCSYCAEGLPMHCLNMRFSGSAMRLPHEQGLFRDRIVVDAAQCVPLPEDADLDAVACAEPLAVCLHAARMAGDLRGKRVLVTGAGPIGSLCTAVAAQAGAAEVVVTDLHEATLAVAARMGATRTIDVAKDAVEMERYSEEKGYFHVAFECSAAAPAIRGAIAALRPRGILVQVGVVGDTPMPINALVAKEIHVQGTHRFHEEFVEAVEAITSGRIDVRPIITTRYPLDEAVAAFRAAADRSRAVKVHLLFEDR</sequence>
<dbReference type="Gene3D" id="3.90.180.10">
    <property type="entry name" value="Medium-chain alcohol dehydrogenases, catalytic domain"/>
    <property type="match status" value="1"/>
</dbReference>
<dbReference type="Pfam" id="PF08240">
    <property type="entry name" value="ADH_N"/>
    <property type="match status" value="1"/>
</dbReference>
<feature type="domain" description="Enoyl reductase (ER)" evidence="6">
    <location>
        <begin position="10"/>
        <end position="343"/>
    </location>
</feature>
<evidence type="ECO:0000259" key="6">
    <source>
        <dbReference type="SMART" id="SM00829"/>
    </source>
</evidence>
<evidence type="ECO:0000256" key="3">
    <source>
        <dbReference type="ARBA" id="ARBA00022723"/>
    </source>
</evidence>
<organism evidence="7 8">
    <name type="scientific">Psychromarinibacter sediminicola</name>
    <dbReference type="NCBI Taxonomy" id="3033385"/>
    <lineage>
        <taxon>Bacteria</taxon>
        <taxon>Pseudomonadati</taxon>
        <taxon>Pseudomonadota</taxon>
        <taxon>Alphaproteobacteria</taxon>
        <taxon>Rhodobacterales</taxon>
        <taxon>Paracoccaceae</taxon>
        <taxon>Psychromarinibacter</taxon>
    </lineage>
</organism>
<evidence type="ECO:0000256" key="2">
    <source>
        <dbReference type="ARBA" id="ARBA00008072"/>
    </source>
</evidence>
<dbReference type="RefSeq" id="WP_275565855.1">
    <property type="nucleotide sequence ID" value="NZ_JARGYC010000005.1"/>
</dbReference>
<name>A0AAE3NNV3_9RHOB</name>
<keyword evidence="3" id="KW-0479">Metal-binding</keyword>
<dbReference type="GO" id="GO:0046872">
    <property type="term" value="F:metal ion binding"/>
    <property type="evidence" value="ECO:0007669"/>
    <property type="project" value="UniProtKB-KW"/>
</dbReference>
<dbReference type="SMART" id="SM00829">
    <property type="entry name" value="PKS_ER"/>
    <property type="match status" value="1"/>
</dbReference>
<dbReference type="InterPro" id="IPR011032">
    <property type="entry name" value="GroES-like_sf"/>
</dbReference>
<dbReference type="AlphaFoldDB" id="A0AAE3NNV3"/>
<keyword evidence="5" id="KW-0560">Oxidoreductase</keyword>
<evidence type="ECO:0000256" key="1">
    <source>
        <dbReference type="ARBA" id="ARBA00001947"/>
    </source>
</evidence>
<dbReference type="PANTHER" id="PTHR43161">
    <property type="entry name" value="SORBITOL DEHYDROGENASE"/>
    <property type="match status" value="1"/>
</dbReference>
<proteinExistence type="inferred from homology"/>
<dbReference type="SUPFAM" id="SSF50129">
    <property type="entry name" value="GroES-like"/>
    <property type="match status" value="1"/>
</dbReference>
<evidence type="ECO:0000313" key="8">
    <source>
        <dbReference type="Proteomes" id="UP001220964"/>
    </source>
</evidence>
<dbReference type="SUPFAM" id="SSF51735">
    <property type="entry name" value="NAD(P)-binding Rossmann-fold domains"/>
    <property type="match status" value="1"/>
</dbReference>
<dbReference type="Pfam" id="PF00107">
    <property type="entry name" value="ADH_zinc_N"/>
    <property type="match status" value="1"/>
</dbReference>
<reference evidence="7" key="1">
    <citation type="submission" date="2023-03" db="EMBL/GenBank/DDBJ databases">
        <title>Multiphase analysis and comparison of six strains from genera Psychromarinibacter, Lutimaribacter, and Maritimibacter, including a novel species: Psychromarinibacter sediminicola sp. nov.</title>
        <authorList>
            <person name="Wang Y.-H."/>
            <person name="Ye M.-Q."/>
            <person name="Du Z.-J."/>
        </authorList>
    </citation>
    <scope>NUCLEOTIDE SEQUENCE</scope>
    <source>
        <strain evidence="7">C21-152</strain>
    </source>
</reference>
<evidence type="ECO:0000256" key="4">
    <source>
        <dbReference type="ARBA" id="ARBA00022833"/>
    </source>
</evidence>